<dbReference type="PANTHER" id="PTHR37015:SF1">
    <property type="entry name" value="REVERSE TRANSCRIPTASE DOMAIN-CONTAINING PROTEIN"/>
    <property type="match status" value="1"/>
</dbReference>
<protein>
    <recommendedName>
        <fullName evidence="4">Reverse transcriptase domain-containing protein</fullName>
    </recommendedName>
</protein>
<dbReference type="PANTHER" id="PTHR37015">
    <property type="entry name" value="REVERSE TRANSCRIPTASE DOMAIN-CONTAINING PROTEIN"/>
    <property type="match status" value="1"/>
</dbReference>
<feature type="compositionally biased region" description="Polar residues" evidence="1">
    <location>
        <begin position="455"/>
        <end position="465"/>
    </location>
</feature>
<keyword evidence="3" id="KW-1185">Reference proteome</keyword>
<evidence type="ECO:0008006" key="4">
    <source>
        <dbReference type="Google" id="ProtNLM"/>
    </source>
</evidence>
<dbReference type="Proteomes" id="UP001283341">
    <property type="component" value="Unassembled WGS sequence"/>
</dbReference>
<evidence type="ECO:0000313" key="2">
    <source>
        <dbReference type="EMBL" id="KAK3315242.1"/>
    </source>
</evidence>
<dbReference type="EMBL" id="JAUEDM010000006">
    <property type="protein sequence ID" value="KAK3315242.1"/>
    <property type="molecule type" value="Genomic_DNA"/>
</dbReference>
<feature type="region of interest" description="Disordered" evidence="1">
    <location>
        <begin position="418"/>
        <end position="465"/>
    </location>
</feature>
<name>A0AAE0M137_9PEZI</name>
<organism evidence="2 3">
    <name type="scientific">Apodospora peruviana</name>
    <dbReference type="NCBI Taxonomy" id="516989"/>
    <lineage>
        <taxon>Eukaryota</taxon>
        <taxon>Fungi</taxon>
        <taxon>Dikarya</taxon>
        <taxon>Ascomycota</taxon>
        <taxon>Pezizomycotina</taxon>
        <taxon>Sordariomycetes</taxon>
        <taxon>Sordariomycetidae</taxon>
        <taxon>Sordariales</taxon>
        <taxon>Lasiosphaeriaceae</taxon>
        <taxon>Apodospora</taxon>
    </lineage>
</organism>
<reference evidence="2" key="1">
    <citation type="journal article" date="2023" name="Mol. Phylogenet. Evol.">
        <title>Genome-scale phylogeny and comparative genomics of the fungal order Sordariales.</title>
        <authorList>
            <person name="Hensen N."/>
            <person name="Bonometti L."/>
            <person name="Westerberg I."/>
            <person name="Brannstrom I.O."/>
            <person name="Guillou S."/>
            <person name="Cros-Aarteil S."/>
            <person name="Calhoun S."/>
            <person name="Haridas S."/>
            <person name="Kuo A."/>
            <person name="Mondo S."/>
            <person name="Pangilinan J."/>
            <person name="Riley R."/>
            <person name="LaButti K."/>
            <person name="Andreopoulos B."/>
            <person name="Lipzen A."/>
            <person name="Chen C."/>
            <person name="Yan M."/>
            <person name="Daum C."/>
            <person name="Ng V."/>
            <person name="Clum A."/>
            <person name="Steindorff A."/>
            <person name="Ohm R.A."/>
            <person name="Martin F."/>
            <person name="Silar P."/>
            <person name="Natvig D.O."/>
            <person name="Lalanne C."/>
            <person name="Gautier V."/>
            <person name="Ament-Velasquez S.L."/>
            <person name="Kruys A."/>
            <person name="Hutchinson M.I."/>
            <person name="Powell A.J."/>
            <person name="Barry K."/>
            <person name="Miller A.N."/>
            <person name="Grigoriev I.V."/>
            <person name="Debuchy R."/>
            <person name="Gladieux P."/>
            <person name="Hiltunen Thoren M."/>
            <person name="Johannesson H."/>
        </authorList>
    </citation>
    <scope>NUCLEOTIDE SEQUENCE</scope>
    <source>
        <strain evidence="2">CBS 118394</strain>
    </source>
</reference>
<proteinExistence type="predicted"/>
<accession>A0AAE0M137</accession>
<gene>
    <name evidence="2" type="ORF">B0H66DRAFT_337632</name>
</gene>
<feature type="compositionally biased region" description="Acidic residues" evidence="1">
    <location>
        <begin position="319"/>
        <end position="352"/>
    </location>
</feature>
<evidence type="ECO:0000313" key="3">
    <source>
        <dbReference type="Proteomes" id="UP001283341"/>
    </source>
</evidence>
<comment type="caution">
    <text evidence="2">The sequence shown here is derived from an EMBL/GenBank/DDBJ whole genome shotgun (WGS) entry which is preliminary data.</text>
</comment>
<reference evidence="2" key="2">
    <citation type="submission" date="2023-06" db="EMBL/GenBank/DDBJ databases">
        <authorList>
            <consortium name="Lawrence Berkeley National Laboratory"/>
            <person name="Haridas S."/>
            <person name="Hensen N."/>
            <person name="Bonometti L."/>
            <person name="Westerberg I."/>
            <person name="Brannstrom I.O."/>
            <person name="Guillou S."/>
            <person name="Cros-Aarteil S."/>
            <person name="Calhoun S."/>
            <person name="Kuo A."/>
            <person name="Mondo S."/>
            <person name="Pangilinan J."/>
            <person name="Riley R."/>
            <person name="Labutti K."/>
            <person name="Andreopoulos B."/>
            <person name="Lipzen A."/>
            <person name="Chen C."/>
            <person name="Yanf M."/>
            <person name="Daum C."/>
            <person name="Ng V."/>
            <person name="Clum A."/>
            <person name="Steindorff A."/>
            <person name="Ohm R."/>
            <person name="Martin F."/>
            <person name="Silar P."/>
            <person name="Natvig D."/>
            <person name="Lalanne C."/>
            <person name="Gautier V."/>
            <person name="Ament-Velasquez S.L."/>
            <person name="Kruys A."/>
            <person name="Hutchinson M.I."/>
            <person name="Powell A.J."/>
            <person name="Barry K."/>
            <person name="Miller A.N."/>
            <person name="Grigoriev I.V."/>
            <person name="Debuchy R."/>
            <person name="Gladieux P."/>
            <person name="Thoren M.H."/>
            <person name="Johannesson H."/>
        </authorList>
    </citation>
    <scope>NUCLEOTIDE SEQUENCE</scope>
    <source>
        <strain evidence="2">CBS 118394</strain>
    </source>
</reference>
<evidence type="ECO:0000256" key="1">
    <source>
        <dbReference type="SAM" id="MobiDB-lite"/>
    </source>
</evidence>
<dbReference type="AlphaFoldDB" id="A0AAE0M137"/>
<feature type="region of interest" description="Disordered" evidence="1">
    <location>
        <begin position="319"/>
        <end position="365"/>
    </location>
</feature>
<sequence>MRYVGFEDDWIDFFRKYLEAPLNLDAASDYRPQLGPRTRMRGVPMAHASEKLIGELVLSFMDIAVNRKTGILLYRLHDDIWFCGEPEVSAQAWTCMESYAKVFGLEFNRKKTGSVYLHGSSAARDPRIVQTLPQGPVTVGFLSLDPESGKWAIDQARMGAHLDQLEKQLKGCSSVLAWVLTWNSCIGRFFSHTFGEPAFCLGSEHVDAVLDTYSRMLKKLFPTGSVVEHLKSMIQSRFNLPSSANLPDAFIYLPEQLGGLGLRNPFVPLFLVRKNITTSAESEIRSFLLREFNQYRAHKTTFDELPKWRRQSRLRSICLDEDESDDSDDDEEGNKPEDNDDDDDDTSVDDSDSASNTNTRTPAIVPSEAKTFMSLTEFGRFRERNSMNLHKMYSNMLSVPGKEPIKLSKEILDALSDAQNDDDSNTQGSSSAIRRGGFRGGRARGRGGFSSGGRQMTQEANPSRRLSLTPENKWFLALYVDELMETYGGLSLVDKQFLPGGTLSMMRDKKVTWQMVL</sequence>